<evidence type="ECO:0000256" key="2">
    <source>
        <dbReference type="ARBA" id="ARBA00006181"/>
    </source>
</evidence>
<dbReference type="PANTHER" id="PTHR13348">
    <property type="entry name" value="RIBONUCLEASE P SUBUNIT P29"/>
    <property type="match status" value="1"/>
</dbReference>
<dbReference type="InterPro" id="IPR023534">
    <property type="entry name" value="Rof/RNase_P-like"/>
</dbReference>
<evidence type="ECO:0000256" key="7">
    <source>
        <dbReference type="ARBA" id="ARBA00022801"/>
    </source>
</evidence>
<dbReference type="FunCoup" id="A0A409YGM5">
    <property type="interactions" value="257"/>
</dbReference>
<dbReference type="PIRSF" id="PIRSF027081">
    <property type="entry name" value="RNase_P/MRP_p29_subunit"/>
    <property type="match status" value="1"/>
</dbReference>
<dbReference type="InterPro" id="IPR002730">
    <property type="entry name" value="Rpp29/RNP1"/>
</dbReference>
<dbReference type="Proteomes" id="UP000284842">
    <property type="component" value="Unassembled WGS sequence"/>
</dbReference>
<evidence type="ECO:0000256" key="5">
    <source>
        <dbReference type="ARBA" id="ARBA00022722"/>
    </source>
</evidence>
<protein>
    <recommendedName>
        <fullName evidence="8">Ribonuclease P protein subunit</fullName>
    </recommendedName>
</protein>
<comment type="subcellular location">
    <subcellularLocation>
        <location evidence="1">Nucleus</location>
    </subcellularLocation>
</comment>
<proteinExistence type="inferred from homology"/>
<keyword evidence="6" id="KW-0255">Endonuclease</keyword>
<dbReference type="OrthoDB" id="124041at2759"/>
<dbReference type="GO" id="GO:0016787">
    <property type="term" value="F:hydrolase activity"/>
    <property type="evidence" value="ECO:0007669"/>
    <property type="project" value="UniProtKB-KW"/>
</dbReference>
<comment type="caution">
    <text evidence="9">The sequence shown here is derived from an EMBL/GenBank/DDBJ whole genome shotgun (WGS) entry which is preliminary data.</text>
</comment>
<dbReference type="Gene3D" id="2.30.30.210">
    <property type="entry name" value="Ribonuclease P/MRP, subunit p29"/>
    <property type="match status" value="1"/>
</dbReference>
<evidence type="ECO:0000313" key="9">
    <source>
        <dbReference type="EMBL" id="PPR02171.1"/>
    </source>
</evidence>
<dbReference type="GO" id="GO:0030677">
    <property type="term" value="C:ribonuclease P complex"/>
    <property type="evidence" value="ECO:0007669"/>
    <property type="project" value="InterPro"/>
</dbReference>
<comment type="similarity">
    <text evidence="2">Belongs to the eukaryotic/archaeal RNase P protein component 1 family.</text>
</comment>
<reference evidence="9 10" key="1">
    <citation type="journal article" date="2018" name="Evol. Lett.">
        <title>Horizontal gene cluster transfer increased hallucinogenic mushroom diversity.</title>
        <authorList>
            <person name="Reynolds H.T."/>
            <person name="Vijayakumar V."/>
            <person name="Gluck-Thaler E."/>
            <person name="Korotkin H.B."/>
            <person name="Matheny P.B."/>
            <person name="Slot J.C."/>
        </authorList>
    </citation>
    <scope>NUCLEOTIDE SEQUENCE [LARGE SCALE GENOMIC DNA]</scope>
    <source>
        <strain evidence="9 10">2629</strain>
    </source>
</reference>
<dbReference type="SMART" id="SM00538">
    <property type="entry name" value="POP4"/>
    <property type="match status" value="1"/>
</dbReference>
<dbReference type="GO" id="GO:0004519">
    <property type="term" value="F:endonuclease activity"/>
    <property type="evidence" value="ECO:0007669"/>
    <property type="project" value="UniProtKB-KW"/>
</dbReference>
<dbReference type="GO" id="GO:0005634">
    <property type="term" value="C:nucleus"/>
    <property type="evidence" value="ECO:0007669"/>
    <property type="project" value="UniProtKB-SubCell"/>
</dbReference>
<keyword evidence="8" id="KW-0539">Nucleus</keyword>
<keyword evidence="7" id="KW-0378">Hydrolase</keyword>
<dbReference type="InterPro" id="IPR016848">
    <property type="entry name" value="RNase_P/MRP_Rpp29-subunit"/>
</dbReference>
<accession>A0A409YGM5</accession>
<dbReference type="Pfam" id="PF01868">
    <property type="entry name" value="RNase_P-MRP_p29"/>
    <property type="match status" value="1"/>
</dbReference>
<dbReference type="EMBL" id="NHTK01001185">
    <property type="protein sequence ID" value="PPR02171.1"/>
    <property type="molecule type" value="Genomic_DNA"/>
</dbReference>
<dbReference type="HAMAP" id="MF_00754">
    <property type="entry name" value="RNase_P_1"/>
    <property type="match status" value="1"/>
</dbReference>
<sequence>MDSSKPNLNIYAEIPVKKTDRLRFTSSAPFTPTYVVQNLSQASDPVEMYNYRVKGRQILLENPARESKAKLAAQAKRERRKAHKAKAKSGIIGKKEAKEKGVWEFDRNQAKFKLFLPLHNLWMGYMSELLVLQPLPKEAPRQEVAAKAMPGVAGMHPKLLKADFTGSIMTVKQSKNPALVGLSGIVIHETENVFKVVTKNDQLKVIPKQNSIFTFAVPLYSTLPETHTPEMPLPIPPPTTTDASSSTPALKTVLDAPHIEFDLYGNQFRFRAADRAGRKFKHKETIELI</sequence>
<keyword evidence="3" id="KW-0963">Cytoplasm</keyword>
<dbReference type="InterPro" id="IPR023538">
    <property type="entry name" value="RNP1"/>
</dbReference>
<keyword evidence="10" id="KW-1185">Reference proteome</keyword>
<keyword evidence="4 8" id="KW-0819">tRNA processing</keyword>
<organism evidence="9 10">
    <name type="scientific">Panaeolus cyanescens</name>
    <dbReference type="NCBI Taxonomy" id="181874"/>
    <lineage>
        <taxon>Eukaryota</taxon>
        <taxon>Fungi</taxon>
        <taxon>Dikarya</taxon>
        <taxon>Basidiomycota</taxon>
        <taxon>Agaricomycotina</taxon>
        <taxon>Agaricomycetes</taxon>
        <taxon>Agaricomycetidae</taxon>
        <taxon>Agaricales</taxon>
        <taxon>Agaricineae</taxon>
        <taxon>Galeropsidaceae</taxon>
        <taxon>Panaeolus</taxon>
    </lineage>
</organism>
<dbReference type="PANTHER" id="PTHR13348:SF0">
    <property type="entry name" value="RIBONUCLEASE P PROTEIN SUBUNIT P29"/>
    <property type="match status" value="1"/>
</dbReference>
<evidence type="ECO:0000256" key="8">
    <source>
        <dbReference type="PIRNR" id="PIRNR027081"/>
    </source>
</evidence>
<dbReference type="AlphaFoldDB" id="A0A409YGM5"/>
<evidence type="ECO:0000256" key="6">
    <source>
        <dbReference type="ARBA" id="ARBA00022759"/>
    </source>
</evidence>
<dbReference type="GO" id="GO:0001682">
    <property type="term" value="P:tRNA 5'-leader removal"/>
    <property type="evidence" value="ECO:0007669"/>
    <property type="project" value="InterPro"/>
</dbReference>
<evidence type="ECO:0000256" key="4">
    <source>
        <dbReference type="ARBA" id="ARBA00022694"/>
    </source>
</evidence>
<evidence type="ECO:0000256" key="3">
    <source>
        <dbReference type="ARBA" id="ARBA00022490"/>
    </source>
</evidence>
<evidence type="ECO:0000313" key="10">
    <source>
        <dbReference type="Proteomes" id="UP000284842"/>
    </source>
</evidence>
<dbReference type="GO" id="GO:0033204">
    <property type="term" value="F:ribonuclease P RNA binding"/>
    <property type="evidence" value="ECO:0007669"/>
    <property type="project" value="InterPro"/>
</dbReference>
<gene>
    <name evidence="9" type="ORF">CVT24_011359</name>
</gene>
<dbReference type="GO" id="GO:0000172">
    <property type="term" value="C:ribonuclease MRP complex"/>
    <property type="evidence" value="ECO:0007669"/>
    <property type="project" value="InterPro"/>
</dbReference>
<dbReference type="InterPro" id="IPR036980">
    <property type="entry name" value="RNase_P/MRP_Rpp29_sf"/>
</dbReference>
<dbReference type="GO" id="GO:0006364">
    <property type="term" value="P:rRNA processing"/>
    <property type="evidence" value="ECO:0007669"/>
    <property type="project" value="TreeGrafter"/>
</dbReference>
<evidence type="ECO:0000256" key="1">
    <source>
        <dbReference type="ARBA" id="ARBA00004123"/>
    </source>
</evidence>
<name>A0A409YGM5_9AGAR</name>
<dbReference type="STRING" id="181874.A0A409YGM5"/>
<dbReference type="SUPFAM" id="SSF101744">
    <property type="entry name" value="Rof/RNase P subunit-like"/>
    <property type="match status" value="1"/>
</dbReference>
<dbReference type="InParanoid" id="A0A409YGM5"/>
<keyword evidence="5" id="KW-0540">Nuclease</keyword>